<dbReference type="AlphaFoldDB" id="A0A7S0GCN0"/>
<sequence length="227" mass="24798">MSRGDHESVSYSGGCAGVNVHQESRIFVSLTATCEVVPVPPHLRDALLALHRPHPAVPPLLLLVPDLLRVLLYAPPRVLPPLPRQEHDVLPPRARVTLGLISVVRRRVGGGDTTWCVRAPMPDTTMCDRHTFQPLHTTVTADPLDGIFVVTRQQQNIVQRKRHRAGDRRRTGRPSCRCPRSAPDADASRTTRGRSSPPARPTDSDGIGGLLRAPARRRGSDHVGDGA</sequence>
<name>A0A7S0GCN0_9STRA</name>
<proteinExistence type="predicted"/>
<evidence type="ECO:0000256" key="1">
    <source>
        <dbReference type="SAM" id="MobiDB-lite"/>
    </source>
</evidence>
<reference evidence="2" key="1">
    <citation type="submission" date="2021-01" db="EMBL/GenBank/DDBJ databases">
        <authorList>
            <person name="Corre E."/>
            <person name="Pelletier E."/>
            <person name="Niang G."/>
            <person name="Scheremetjew M."/>
            <person name="Finn R."/>
            <person name="Kale V."/>
            <person name="Holt S."/>
            <person name="Cochrane G."/>
            <person name="Meng A."/>
            <person name="Brown T."/>
            <person name="Cohen L."/>
        </authorList>
    </citation>
    <scope>NUCLEOTIDE SEQUENCE</scope>
    <source>
        <strain evidence="2">CCAP1064/1</strain>
    </source>
</reference>
<dbReference type="EMBL" id="HBEL01012294">
    <property type="protein sequence ID" value="CAD8409768.1"/>
    <property type="molecule type" value="Transcribed_RNA"/>
</dbReference>
<feature type="compositionally biased region" description="Basic residues" evidence="1">
    <location>
        <begin position="159"/>
        <end position="172"/>
    </location>
</feature>
<gene>
    <name evidence="2" type="ORF">PINE0816_LOCUS5891</name>
</gene>
<feature type="region of interest" description="Disordered" evidence="1">
    <location>
        <begin position="158"/>
        <end position="227"/>
    </location>
</feature>
<evidence type="ECO:0000313" key="2">
    <source>
        <dbReference type="EMBL" id="CAD8409768.1"/>
    </source>
</evidence>
<protein>
    <submittedName>
        <fullName evidence="2">Uncharacterized protein</fullName>
    </submittedName>
</protein>
<accession>A0A7S0GCN0</accession>
<organism evidence="2">
    <name type="scientific">Proboscia inermis</name>
    <dbReference type="NCBI Taxonomy" id="420281"/>
    <lineage>
        <taxon>Eukaryota</taxon>
        <taxon>Sar</taxon>
        <taxon>Stramenopiles</taxon>
        <taxon>Ochrophyta</taxon>
        <taxon>Bacillariophyta</taxon>
        <taxon>Coscinodiscophyceae</taxon>
        <taxon>Rhizosoleniophycidae</taxon>
        <taxon>Rhizosoleniales</taxon>
        <taxon>Rhizosoleniaceae</taxon>
        <taxon>Proboscia</taxon>
    </lineage>
</organism>
<feature type="compositionally biased region" description="Basic and acidic residues" evidence="1">
    <location>
        <begin position="218"/>
        <end position="227"/>
    </location>
</feature>